<comment type="caution">
    <text evidence="1">The sequence shown here is derived from an EMBL/GenBank/DDBJ whole genome shotgun (WGS) entry which is preliminary data.</text>
</comment>
<keyword evidence="2" id="KW-1185">Reference proteome</keyword>
<dbReference type="AlphaFoldDB" id="A0A9W6TG59"/>
<evidence type="ECO:0000313" key="1">
    <source>
        <dbReference type="EMBL" id="GMF12869.1"/>
    </source>
</evidence>
<dbReference type="SUPFAM" id="SSF56112">
    <property type="entry name" value="Protein kinase-like (PK-like)"/>
    <property type="match status" value="1"/>
</dbReference>
<sequence>MTEVASLVAGFVIPGVDEVIVAALKNMENLVEQTKENEENLQARTDAVRWKALECLLPPDTESDPQFNPRFASDMYSFEMCIVEAFLGHPPYGFEDDDAVMEKKFNKEMYPRVDGMNDKEWAFVERLLDPDWKTRMALEEAVEILKQFADREMAAKPKTTEVRRPEADPVETLTIADHKESVGLKVVKTTRVCSCCEAEVPVQFNFCGNCSAPTSEAAVTRFTFGQLNSLFKKLDGLYKMMGLQSYHPVEKIEVAVQKGREELKSCAENVAAIEATLNEDGYREGVVLLGVLSRFRDGSTNSKSMPPEQVDLAQKTFERAAAVLKRRNEELPLIRSASSRELLWSLTMKPFLIEGFTPLLMSEQDGLGLQWWSSAS</sequence>
<name>A0A9W6TG59_9STRA</name>
<evidence type="ECO:0000313" key="2">
    <source>
        <dbReference type="Proteomes" id="UP001165083"/>
    </source>
</evidence>
<gene>
    <name evidence="1" type="ORF">Plil01_000341500</name>
</gene>
<dbReference type="InterPro" id="IPR011009">
    <property type="entry name" value="Kinase-like_dom_sf"/>
</dbReference>
<reference evidence="1" key="1">
    <citation type="submission" date="2023-04" db="EMBL/GenBank/DDBJ databases">
        <title>Phytophthora lilii NBRC 32176.</title>
        <authorList>
            <person name="Ichikawa N."/>
            <person name="Sato H."/>
            <person name="Tonouchi N."/>
        </authorList>
    </citation>
    <scope>NUCLEOTIDE SEQUENCE</scope>
    <source>
        <strain evidence="1">NBRC 32176</strain>
    </source>
</reference>
<accession>A0A9W6TG59</accession>
<proteinExistence type="predicted"/>
<dbReference type="Gene3D" id="1.10.510.10">
    <property type="entry name" value="Transferase(Phosphotransferase) domain 1"/>
    <property type="match status" value="1"/>
</dbReference>
<organism evidence="1 2">
    <name type="scientific">Phytophthora lilii</name>
    <dbReference type="NCBI Taxonomy" id="2077276"/>
    <lineage>
        <taxon>Eukaryota</taxon>
        <taxon>Sar</taxon>
        <taxon>Stramenopiles</taxon>
        <taxon>Oomycota</taxon>
        <taxon>Peronosporomycetes</taxon>
        <taxon>Peronosporales</taxon>
        <taxon>Peronosporaceae</taxon>
        <taxon>Phytophthora</taxon>
    </lineage>
</organism>
<dbReference type="EMBL" id="BSXW01000133">
    <property type="protein sequence ID" value="GMF12869.1"/>
    <property type="molecule type" value="Genomic_DNA"/>
</dbReference>
<dbReference type="Proteomes" id="UP001165083">
    <property type="component" value="Unassembled WGS sequence"/>
</dbReference>
<dbReference type="OrthoDB" id="10590634at2759"/>
<protein>
    <submittedName>
        <fullName evidence="1">Unnamed protein product</fullName>
    </submittedName>
</protein>